<evidence type="ECO:0000313" key="2">
    <source>
        <dbReference type="Proteomes" id="UP000662888"/>
    </source>
</evidence>
<dbReference type="Proteomes" id="UP000662888">
    <property type="component" value="Chromosome"/>
</dbReference>
<organism evidence="1 2">
    <name type="scientific">Massilia antarctica</name>
    <dbReference type="NCBI Taxonomy" id="2765360"/>
    <lineage>
        <taxon>Bacteria</taxon>
        <taxon>Pseudomonadati</taxon>
        <taxon>Pseudomonadota</taxon>
        <taxon>Betaproteobacteria</taxon>
        <taxon>Burkholderiales</taxon>
        <taxon>Oxalobacteraceae</taxon>
        <taxon>Telluria group</taxon>
        <taxon>Massilia</taxon>
    </lineage>
</organism>
<name>A0AA48WGT9_9BURK</name>
<accession>A0AA48WGT9</accession>
<sequence>MSEDKAFLADKVAGHDAVLLEVLAEPAPQHLRARLITVYSARHGLAGQAPGAQIDFVHAPSSWGNTPLAPGDLAIVFLNTISGRLYEAAWNGHVLVDDIDGRPHAIYKHKELWLNEAFPPEIRAHARQDPARPYASAIKFDAFETYLSGLIAHSA</sequence>
<gene>
    <name evidence="1" type="ORF">IV454_11390</name>
</gene>
<proteinExistence type="predicted"/>
<reference evidence="1 2" key="1">
    <citation type="submission" date="2020-11" db="EMBL/GenBank/DDBJ databases">
        <authorList>
            <person name="Sun Q."/>
        </authorList>
    </citation>
    <scope>NUCLEOTIDE SEQUENCE [LARGE SCALE GENOMIC DNA]</scope>
    <source>
        <strain evidence="1 2">P8398</strain>
    </source>
</reference>
<dbReference type="EMBL" id="CP065053">
    <property type="protein sequence ID" value="QPI52043.1"/>
    <property type="molecule type" value="Genomic_DNA"/>
</dbReference>
<evidence type="ECO:0000313" key="1">
    <source>
        <dbReference type="EMBL" id="QPI52043.1"/>
    </source>
</evidence>
<keyword evidence="2" id="KW-1185">Reference proteome</keyword>
<dbReference type="RefSeq" id="WP_206091543.1">
    <property type="nucleotide sequence ID" value="NZ_CP065053.1"/>
</dbReference>
<protein>
    <submittedName>
        <fullName evidence="1">Uncharacterized protein</fullName>
    </submittedName>
</protein>